<evidence type="ECO:0000313" key="3">
    <source>
        <dbReference type="Proteomes" id="UP001231915"/>
    </source>
</evidence>
<keyword evidence="3" id="KW-1185">Reference proteome</keyword>
<protein>
    <submittedName>
        <fullName evidence="2">Uncharacterized protein</fullName>
    </submittedName>
</protein>
<dbReference type="Proteomes" id="UP001231915">
    <property type="component" value="Unassembled WGS sequence"/>
</dbReference>
<keyword evidence="1" id="KW-1133">Transmembrane helix</keyword>
<evidence type="ECO:0000256" key="1">
    <source>
        <dbReference type="SAM" id="Phobius"/>
    </source>
</evidence>
<proteinExistence type="predicted"/>
<keyword evidence="1" id="KW-0472">Membrane</keyword>
<comment type="caution">
    <text evidence="2">The sequence shown here is derived from an EMBL/GenBank/DDBJ whole genome shotgun (WGS) entry which is preliminary data.</text>
</comment>
<accession>A0ABT7EHE7</accession>
<reference evidence="2 3" key="1">
    <citation type="submission" date="2023-05" db="EMBL/GenBank/DDBJ databases">
        <title>Pseudoalteromonas ardens sp. nov., Pseudoalteromonas obscura sp. nov., and Pseudoalteromonas umbrosa sp. nov., isolated from the coral Montipora capitata.</title>
        <authorList>
            <person name="Thomas E.M."/>
            <person name="Smith E.M."/>
            <person name="Papke E."/>
            <person name="Shlafstein M.D."/>
            <person name="Oline D.K."/>
            <person name="Videau P."/>
            <person name="Saw J.H."/>
            <person name="Strangman W.K."/>
            <person name="Ushijima B."/>
        </authorList>
    </citation>
    <scope>NUCLEOTIDE SEQUENCE [LARGE SCALE GENOMIC DNA]</scope>
    <source>
        <strain evidence="2 3">P94</strain>
    </source>
</reference>
<sequence>MTEFAYSIAFKNNYVDRKVLAVFFVIFAFLLLVLIPELWWLHLTLCYLGYRHALFTCTKIMPKEGDITLIEKDIWFKLASEAKHSEGTISYGKVFASLLIVEVRCESGEKVWLAFMASAMGSDAWSHLSRIALQAK</sequence>
<dbReference type="RefSeq" id="WP_284136601.1">
    <property type="nucleotide sequence ID" value="NZ_JASJUT010000002.1"/>
</dbReference>
<dbReference type="EMBL" id="JASJUT010000002">
    <property type="protein sequence ID" value="MDK2594481.1"/>
    <property type="molecule type" value="Genomic_DNA"/>
</dbReference>
<keyword evidence="1" id="KW-0812">Transmembrane</keyword>
<gene>
    <name evidence="2" type="ORF">QNM18_05290</name>
</gene>
<name>A0ABT7EHE7_9GAMM</name>
<evidence type="ECO:0000313" key="2">
    <source>
        <dbReference type="EMBL" id="MDK2594481.1"/>
    </source>
</evidence>
<feature type="transmembrane region" description="Helical" evidence="1">
    <location>
        <begin position="20"/>
        <end position="41"/>
    </location>
</feature>
<organism evidence="2 3">
    <name type="scientific">Pseudoalteromonas obscura</name>
    <dbReference type="NCBI Taxonomy" id="3048491"/>
    <lineage>
        <taxon>Bacteria</taxon>
        <taxon>Pseudomonadati</taxon>
        <taxon>Pseudomonadota</taxon>
        <taxon>Gammaproteobacteria</taxon>
        <taxon>Alteromonadales</taxon>
        <taxon>Pseudoalteromonadaceae</taxon>
        <taxon>Pseudoalteromonas</taxon>
    </lineage>
</organism>